<evidence type="ECO:0000259" key="2">
    <source>
        <dbReference type="Pfam" id="PF05699"/>
    </source>
</evidence>
<evidence type="ECO:0000313" key="7">
    <source>
        <dbReference type="EMBL" id="CAF4063510.1"/>
    </source>
</evidence>
<protein>
    <recommendedName>
        <fullName evidence="2">HAT C-terminal dimerisation domain-containing protein</fullName>
    </recommendedName>
</protein>
<proteinExistence type="predicted"/>
<evidence type="ECO:0000256" key="1">
    <source>
        <dbReference type="SAM" id="MobiDB-lite"/>
    </source>
</evidence>
<feature type="region of interest" description="Disordered" evidence="1">
    <location>
        <begin position="130"/>
        <end position="169"/>
    </location>
</feature>
<dbReference type="InterPro" id="IPR012337">
    <property type="entry name" value="RNaseH-like_sf"/>
</dbReference>
<evidence type="ECO:0000313" key="4">
    <source>
        <dbReference type="EMBL" id="CAF1968678.1"/>
    </source>
</evidence>
<feature type="domain" description="HAT C-terminal dimerisation" evidence="2">
    <location>
        <begin position="29"/>
        <end position="110"/>
    </location>
</feature>
<dbReference type="EMBL" id="CAJNOV010012034">
    <property type="protein sequence ID" value="CAF1473308.1"/>
    <property type="molecule type" value="Genomic_DNA"/>
</dbReference>
<evidence type="ECO:0000313" key="10">
    <source>
        <dbReference type="Proteomes" id="UP000663887"/>
    </source>
</evidence>
<gene>
    <name evidence="6" type="ORF">BYL167_LOCUS5105</name>
    <name evidence="3" type="ORF">CJN711_LOCUS25769</name>
    <name evidence="7" type="ORF">OVN521_LOCUS18754</name>
    <name evidence="8" type="ORF">UXM345_LOCUS27529</name>
    <name evidence="4" type="ORF">WKI299_LOCUS3209</name>
    <name evidence="5" type="ORF">XDN619_LOCUS32225</name>
</gene>
<evidence type="ECO:0000313" key="3">
    <source>
        <dbReference type="EMBL" id="CAF1473308.1"/>
    </source>
</evidence>
<dbReference type="Proteomes" id="UP000663866">
    <property type="component" value="Unassembled WGS sequence"/>
</dbReference>
<dbReference type="PANTHER" id="PTHR47611:SF3">
    <property type="entry name" value="HAT C-TERMINAL DIMERISATION DOMAIN-CONTAINING PROTEIN"/>
    <property type="match status" value="1"/>
</dbReference>
<organism evidence="5 10">
    <name type="scientific">Rotaria magnacalcarata</name>
    <dbReference type="NCBI Taxonomy" id="392030"/>
    <lineage>
        <taxon>Eukaryota</taxon>
        <taxon>Metazoa</taxon>
        <taxon>Spiralia</taxon>
        <taxon>Gnathifera</taxon>
        <taxon>Rotifera</taxon>
        <taxon>Eurotatoria</taxon>
        <taxon>Bdelloidea</taxon>
        <taxon>Philodinida</taxon>
        <taxon>Philodinidae</taxon>
        <taxon>Rotaria</taxon>
    </lineage>
</organism>
<sequence>MHSTNTLDEIFDVPDKEDNIPQQPLDRTEFDRYLGDETRIDNNTNILTYWHLNKSIYPNLARLAKRILAIPATNTTIERLFSDSANTKTDRRTRLDTDKINNLLFIKRNMRALRDTYPSVVEVCRKRNHSLTSTDSTPTATPNKKIKLIAGSPELYDETADESDDDEQF</sequence>
<comment type="caution">
    <text evidence="5">The sequence shown here is derived from an EMBL/GenBank/DDBJ whole genome shotgun (WGS) entry which is preliminary data.</text>
</comment>
<dbReference type="InterPro" id="IPR008906">
    <property type="entry name" value="HATC_C_dom"/>
</dbReference>
<keyword evidence="9" id="KW-1185">Reference proteome</keyword>
<evidence type="ECO:0000313" key="5">
    <source>
        <dbReference type="EMBL" id="CAF2189918.1"/>
    </source>
</evidence>
<dbReference type="EMBL" id="CAJOBG010003446">
    <property type="protein sequence ID" value="CAF4063510.1"/>
    <property type="molecule type" value="Genomic_DNA"/>
</dbReference>
<dbReference type="PANTHER" id="PTHR47611">
    <property type="entry name" value="HAT DIMERISATION DOMAIN, C-TERMINAL"/>
    <property type="match status" value="1"/>
</dbReference>
<dbReference type="EMBL" id="CAJNRG010016044">
    <property type="protein sequence ID" value="CAF2189918.1"/>
    <property type="molecule type" value="Genomic_DNA"/>
</dbReference>
<evidence type="ECO:0000313" key="9">
    <source>
        <dbReference type="Proteomes" id="UP000663866"/>
    </source>
</evidence>
<evidence type="ECO:0000313" key="6">
    <source>
        <dbReference type="EMBL" id="CAF3838028.1"/>
    </source>
</evidence>
<dbReference type="EMBL" id="CAJNRF010000568">
    <property type="protein sequence ID" value="CAF1968678.1"/>
    <property type="molecule type" value="Genomic_DNA"/>
</dbReference>
<name>A0A816Z7L5_9BILA</name>
<evidence type="ECO:0000313" key="8">
    <source>
        <dbReference type="EMBL" id="CAF4192671.1"/>
    </source>
</evidence>
<feature type="compositionally biased region" description="Acidic residues" evidence="1">
    <location>
        <begin position="155"/>
        <end position="169"/>
    </location>
</feature>
<dbReference type="SUPFAM" id="SSF53098">
    <property type="entry name" value="Ribonuclease H-like"/>
    <property type="match status" value="1"/>
</dbReference>
<dbReference type="Proteomes" id="UP000663855">
    <property type="component" value="Unassembled WGS sequence"/>
</dbReference>
<dbReference type="AlphaFoldDB" id="A0A816Z7L5"/>
<dbReference type="Pfam" id="PF05699">
    <property type="entry name" value="Dimer_Tnp_hAT"/>
    <property type="match status" value="1"/>
</dbReference>
<dbReference type="Proteomes" id="UP000663856">
    <property type="component" value="Unassembled WGS sequence"/>
</dbReference>
<accession>A0A816Z7L5</accession>
<reference evidence="5" key="1">
    <citation type="submission" date="2021-02" db="EMBL/GenBank/DDBJ databases">
        <authorList>
            <person name="Nowell W R."/>
        </authorList>
    </citation>
    <scope>NUCLEOTIDE SEQUENCE</scope>
</reference>
<dbReference type="EMBL" id="CAJOBF010005972">
    <property type="protein sequence ID" value="CAF4192671.1"/>
    <property type="molecule type" value="Genomic_DNA"/>
</dbReference>
<dbReference type="Proteomes" id="UP000681967">
    <property type="component" value="Unassembled WGS sequence"/>
</dbReference>
<dbReference type="GO" id="GO:0046983">
    <property type="term" value="F:protein dimerization activity"/>
    <property type="evidence" value="ECO:0007669"/>
    <property type="project" value="InterPro"/>
</dbReference>
<dbReference type="EMBL" id="CAJOBH010001138">
    <property type="protein sequence ID" value="CAF3838028.1"/>
    <property type="molecule type" value="Genomic_DNA"/>
</dbReference>
<dbReference type="Proteomes" id="UP000663842">
    <property type="component" value="Unassembled WGS sequence"/>
</dbReference>
<dbReference type="Proteomes" id="UP000663887">
    <property type="component" value="Unassembled WGS sequence"/>
</dbReference>
<feature type="compositionally biased region" description="Polar residues" evidence="1">
    <location>
        <begin position="130"/>
        <end position="142"/>
    </location>
</feature>